<evidence type="ECO:0000313" key="2">
    <source>
        <dbReference type="EMBL" id="KAH3897141.1"/>
    </source>
</evidence>
<protein>
    <recommendedName>
        <fullName evidence="4">Secreted protein</fullName>
    </recommendedName>
</protein>
<organism evidence="2 3">
    <name type="scientific">Dreissena polymorpha</name>
    <name type="common">Zebra mussel</name>
    <name type="synonym">Mytilus polymorpha</name>
    <dbReference type="NCBI Taxonomy" id="45954"/>
    <lineage>
        <taxon>Eukaryota</taxon>
        <taxon>Metazoa</taxon>
        <taxon>Spiralia</taxon>
        <taxon>Lophotrochozoa</taxon>
        <taxon>Mollusca</taxon>
        <taxon>Bivalvia</taxon>
        <taxon>Autobranchia</taxon>
        <taxon>Heteroconchia</taxon>
        <taxon>Euheterodonta</taxon>
        <taxon>Imparidentia</taxon>
        <taxon>Neoheterodontei</taxon>
        <taxon>Myida</taxon>
        <taxon>Dreissenoidea</taxon>
        <taxon>Dreissenidae</taxon>
        <taxon>Dreissena</taxon>
    </lineage>
</organism>
<keyword evidence="1" id="KW-0732">Signal</keyword>
<reference evidence="2" key="2">
    <citation type="submission" date="2020-11" db="EMBL/GenBank/DDBJ databases">
        <authorList>
            <person name="McCartney M.A."/>
            <person name="Auch B."/>
            <person name="Kono T."/>
            <person name="Mallez S."/>
            <person name="Becker A."/>
            <person name="Gohl D.M."/>
            <person name="Silverstein K.A.T."/>
            <person name="Koren S."/>
            <person name="Bechman K.B."/>
            <person name="Herman A."/>
            <person name="Abrahante J.E."/>
            <person name="Garbe J."/>
        </authorList>
    </citation>
    <scope>NUCLEOTIDE SEQUENCE</scope>
    <source>
        <strain evidence="2">Duluth1</strain>
        <tissue evidence="2">Whole animal</tissue>
    </source>
</reference>
<reference evidence="2" key="1">
    <citation type="journal article" date="2019" name="bioRxiv">
        <title>The Genome of the Zebra Mussel, Dreissena polymorpha: A Resource for Invasive Species Research.</title>
        <authorList>
            <person name="McCartney M.A."/>
            <person name="Auch B."/>
            <person name="Kono T."/>
            <person name="Mallez S."/>
            <person name="Zhang Y."/>
            <person name="Obille A."/>
            <person name="Becker A."/>
            <person name="Abrahante J.E."/>
            <person name="Garbe J."/>
            <person name="Badalamenti J.P."/>
            <person name="Herman A."/>
            <person name="Mangelson H."/>
            <person name="Liachko I."/>
            <person name="Sullivan S."/>
            <person name="Sone E.D."/>
            <person name="Koren S."/>
            <person name="Silverstein K.A.T."/>
            <person name="Beckman K.B."/>
            <person name="Gohl D.M."/>
        </authorList>
    </citation>
    <scope>NUCLEOTIDE SEQUENCE</scope>
    <source>
        <strain evidence="2">Duluth1</strain>
        <tissue evidence="2">Whole animal</tissue>
    </source>
</reference>
<comment type="caution">
    <text evidence="2">The sequence shown here is derived from an EMBL/GenBank/DDBJ whole genome shotgun (WGS) entry which is preliminary data.</text>
</comment>
<feature type="signal peptide" evidence="1">
    <location>
        <begin position="1"/>
        <end position="21"/>
    </location>
</feature>
<gene>
    <name evidence="2" type="ORF">DPMN_021326</name>
</gene>
<proteinExistence type="predicted"/>
<accession>A0A9D4NLV5</accession>
<dbReference type="Proteomes" id="UP000828390">
    <property type="component" value="Unassembled WGS sequence"/>
</dbReference>
<dbReference type="AlphaFoldDB" id="A0A9D4NLV5"/>
<keyword evidence="3" id="KW-1185">Reference proteome</keyword>
<evidence type="ECO:0000256" key="1">
    <source>
        <dbReference type="SAM" id="SignalP"/>
    </source>
</evidence>
<feature type="chain" id="PRO_5038537734" description="Secreted protein" evidence="1">
    <location>
        <begin position="22"/>
        <end position="78"/>
    </location>
</feature>
<sequence>MCGKLLRVMLLVHAFARFRGASQESKFMRVSNAINMKYLEISRRSAMDLISCAVLCNDGCVFLKYEENGSGSNTCDRV</sequence>
<dbReference type="EMBL" id="JAIWYP010000001">
    <property type="protein sequence ID" value="KAH3897141.1"/>
    <property type="molecule type" value="Genomic_DNA"/>
</dbReference>
<evidence type="ECO:0000313" key="3">
    <source>
        <dbReference type="Proteomes" id="UP000828390"/>
    </source>
</evidence>
<name>A0A9D4NLV5_DREPO</name>
<evidence type="ECO:0008006" key="4">
    <source>
        <dbReference type="Google" id="ProtNLM"/>
    </source>
</evidence>